<dbReference type="EMBL" id="KN822042">
    <property type="protein sequence ID" value="KIM62539.1"/>
    <property type="molecule type" value="Genomic_DNA"/>
</dbReference>
<dbReference type="SUPFAM" id="SSF57716">
    <property type="entry name" value="Glucocorticoid receptor-like (DNA-binding domain)"/>
    <property type="match status" value="1"/>
</dbReference>
<evidence type="ECO:0000256" key="2">
    <source>
        <dbReference type="SAM" id="MobiDB-lite"/>
    </source>
</evidence>
<feature type="compositionally biased region" description="Basic and acidic residues" evidence="2">
    <location>
        <begin position="72"/>
        <end position="93"/>
    </location>
</feature>
<dbReference type="GO" id="GO:0006355">
    <property type="term" value="P:regulation of DNA-templated transcription"/>
    <property type="evidence" value="ECO:0007669"/>
    <property type="project" value="InterPro"/>
</dbReference>
<feature type="compositionally biased region" description="Basic and acidic residues" evidence="2">
    <location>
        <begin position="1"/>
        <end position="15"/>
    </location>
</feature>
<organism evidence="4 5">
    <name type="scientific">Scleroderma citrinum Foug A</name>
    <dbReference type="NCBI Taxonomy" id="1036808"/>
    <lineage>
        <taxon>Eukaryota</taxon>
        <taxon>Fungi</taxon>
        <taxon>Dikarya</taxon>
        <taxon>Basidiomycota</taxon>
        <taxon>Agaricomycotina</taxon>
        <taxon>Agaricomycetes</taxon>
        <taxon>Agaricomycetidae</taxon>
        <taxon>Boletales</taxon>
        <taxon>Sclerodermatineae</taxon>
        <taxon>Sclerodermataceae</taxon>
        <taxon>Scleroderma</taxon>
    </lineage>
</organism>
<evidence type="ECO:0000313" key="4">
    <source>
        <dbReference type="EMBL" id="KIM62539.1"/>
    </source>
</evidence>
<keyword evidence="5" id="KW-1185">Reference proteome</keyword>
<dbReference type="Pfam" id="PF00320">
    <property type="entry name" value="GATA"/>
    <property type="match status" value="1"/>
</dbReference>
<dbReference type="CDD" id="cd00202">
    <property type="entry name" value="ZnF_GATA"/>
    <property type="match status" value="1"/>
</dbReference>
<keyword evidence="1" id="KW-0479">Metal-binding</keyword>
<name>A0A0C3E1Z8_9AGAM</name>
<dbReference type="PROSITE" id="PS50114">
    <property type="entry name" value="GATA_ZN_FINGER_2"/>
    <property type="match status" value="1"/>
</dbReference>
<dbReference type="SMART" id="SM00401">
    <property type="entry name" value="ZnF_GATA"/>
    <property type="match status" value="1"/>
</dbReference>
<protein>
    <recommendedName>
        <fullName evidence="3">GATA-type domain-containing protein</fullName>
    </recommendedName>
</protein>
<evidence type="ECO:0000313" key="5">
    <source>
        <dbReference type="Proteomes" id="UP000053989"/>
    </source>
</evidence>
<feature type="compositionally biased region" description="Low complexity" evidence="2">
    <location>
        <begin position="291"/>
        <end position="302"/>
    </location>
</feature>
<sequence>MSSHRRDYDYGYDHHHSYRRPSPPPIAALSNHSPSLSTSSVDRSSISSPPASRRSPTLRPLESHSTYSDAYYQDHSRQSRPYHDPVRDSERSSHNYAYASSRSHQDHRYPHDAHTSYPTASQYGSAALSHSAVGARDTGSGSLSYPLPGQNHYPVGYTDDAATKLSDRVRRRCYNCGTTDTSTWRRSNLSPGKVLCNKCGLFERTHGRARPDQFPHRRGPLAQSTMGPRPKTPPQSTQLPPISAHVPPLAPYHYSHPSIAPLSSIPDSRKPQHPNQLPEIQSWIDAPVQRTSTSGMYATSSSSDHRGGGHGHGHGYGHDHPVLPRPRSPPRLQHHVDMRSSSVHEAVA</sequence>
<dbReference type="InterPro" id="IPR000679">
    <property type="entry name" value="Znf_GATA"/>
</dbReference>
<reference evidence="4 5" key="1">
    <citation type="submission" date="2014-04" db="EMBL/GenBank/DDBJ databases">
        <authorList>
            <consortium name="DOE Joint Genome Institute"/>
            <person name="Kuo A."/>
            <person name="Kohler A."/>
            <person name="Nagy L.G."/>
            <person name="Floudas D."/>
            <person name="Copeland A."/>
            <person name="Barry K.W."/>
            <person name="Cichocki N."/>
            <person name="Veneault-Fourrey C."/>
            <person name="LaButti K."/>
            <person name="Lindquist E.A."/>
            <person name="Lipzen A."/>
            <person name="Lundell T."/>
            <person name="Morin E."/>
            <person name="Murat C."/>
            <person name="Sun H."/>
            <person name="Tunlid A."/>
            <person name="Henrissat B."/>
            <person name="Grigoriev I.V."/>
            <person name="Hibbett D.S."/>
            <person name="Martin F."/>
            <person name="Nordberg H.P."/>
            <person name="Cantor M.N."/>
            <person name="Hua S.X."/>
        </authorList>
    </citation>
    <scope>NUCLEOTIDE SEQUENCE [LARGE SCALE GENOMIC DNA]</scope>
    <source>
        <strain evidence="4 5">Foug A</strain>
    </source>
</reference>
<evidence type="ECO:0000259" key="3">
    <source>
        <dbReference type="PROSITE" id="PS50114"/>
    </source>
</evidence>
<keyword evidence="1" id="KW-0863">Zinc-finger</keyword>
<reference evidence="5" key="2">
    <citation type="submission" date="2015-01" db="EMBL/GenBank/DDBJ databases">
        <title>Evolutionary Origins and Diversification of the Mycorrhizal Mutualists.</title>
        <authorList>
            <consortium name="DOE Joint Genome Institute"/>
            <consortium name="Mycorrhizal Genomics Consortium"/>
            <person name="Kohler A."/>
            <person name="Kuo A."/>
            <person name="Nagy L.G."/>
            <person name="Floudas D."/>
            <person name="Copeland A."/>
            <person name="Barry K.W."/>
            <person name="Cichocki N."/>
            <person name="Veneault-Fourrey C."/>
            <person name="LaButti K."/>
            <person name="Lindquist E.A."/>
            <person name="Lipzen A."/>
            <person name="Lundell T."/>
            <person name="Morin E."/>
            <person name="Murat C."/>
            <person name="Riley R."/>
            <person name="Ohm R."/>
            <person name="Sun H."/>
            <person name="Tunlid A."/>
            <person name="Henrissat B."/>
            <person name="Grigoriev I.V."/>
            <person name="Hibbett D.S."/>
            <person name="Martin F."/>
        </authorList>
    </citation>
    <scope>NUCLEOTIDE SEQUENCE [LARGE SCALE GENOMIC DNA]</scope>
    <source>
        <strain evidence="5">Foug A</strain>
    </source>
</reference>
<feature type="compositionally biased region" description="Polar residues" evidence="2">
    <location>
        <begin position="339"/>
        <end position="348"/>
    </location>
</feature>
<feature type="compositionally biased region" description="Low complexity" evidence="2">
    <location>
        <begin position="30"/>
        <end position="60"/>
    </location>
</feature>
<feature type="domain" description="GATA-type" evidence="3">
    <location>
        <begin position="167"/>
        <end position="225"/>
    </location>
</feature>
<dbReference type="GO" id="GO:0043565">
    <property type="term" value="F:sequence-specific DNA binding"/>
    <property type="evidence" value="ECO:0007669"/>
    <property type="project" value="InterPro"/>
</dbReference>
<accession>A0A0C3E1Z8</accession>
<feature type="region of interest" description="Disordered" evidence="2">
    <location>
        <begin position="207"/>
        <end position="348"/>
    </location>
</feature>
<proteinExistence type="predicted"/>
<evidence type="ECO:0000256" key="1">
    <source>
        <dbReference type="PROSITE-ProRule" id="PRU00094"/>
    </source>
</evidence>
<dbReference type="InterPro" id="IPR013088">
    <property type="entry name" value="Znf_NHR/GATA"/>
</dbReference>
<dbReference type="GO" id="GO:0008270">
    <property type="term" value="F:zinc ion binding"/>
    <property type="evidence" value="ECO:0007669"/>
    <property type="project" value="UniProtKB-KW"/>
</dbReference>
<dbReference type="InParanoid" id="A0A0C3E1Z8"/>
<keyword evidence="1" id="KW-0862">Zinc</keyword>
<dbReference type="Proteomes" id="UP000053989">
    <property type="component" value="Unassembled WGS sequence"/>
</dbReference>
<dbReference type="AlphaFoldDB" id="A0A0C3E1Z8"/>
<dbReference type="OrthoDB" id="515401at2759"/>
<dbReference type="STRING" id="1036808.A0A0C3E1Z8"/>
<feature type="compositionally biased region" description="Basic and acidic residues" evidence="2">
    <location>
        <begin position="103"/>
        <end position="114"/>
    </location>
</feature>
<gene>
    <name evidence="4" type="ORF">SCLCIDRAFT_25025</name>
</gene>
<feature type="region of interest" description="Disordered" evidence="2">
    <location>
        <begin position="1"/>
        <end position="118"/>
    </location>
</feature>
<dbReference type="HOGENOM" id="CLU_046447_0_0_1"/>
<dbReference type="Gene3D" id="3.30.50.10">
    <property type="entry name" value="Erythroid Transcription Factor GATA-1, subunit A"/>
    <property type="match status" value="1"/>
</dbReference>